<feature type="region of interest" description="Disordered" evidence="1">
    <location>
        <begin position="205"/>
        <end position="439"/>
    </location>
</feature>
<dbReference type="OrthoDB" id="4505810at2759"/>
<reference evidence="3" key="1">
    <citation type="journal article" date="2014" name="Nat. Commun.">
        <title>Genomic adaptations of the halophilic Dead Sea filamentous fungus Eurotium rubrum.</title>
        <authorList>
            <person name="Kis-Papo T."/>
            <person name="Weig A.R."/>
            <person name="Riley R."/>
            <person name="Persoh D."/>
            <person name="Salamov A."/>
            <person name="Sun H."/>
            <person name="Lipzen A."/>
            <person name="Wasser S.P."/>
            <person name="Rambold G."/>
            <person name="Grigoriev I.V."/>
            <person name="Nevo E."/>
        </authorList>
    </citation>
    <scope>NUCLEOTIDE SEQUENCE [LARGE SCALE GENOMIC DNA]</scope>
    <source>
        <strain evidence="3">CBS 135680</strain>
    </source>
</reference>
<feature type="compositionally biased region" description="Basic and acidic residues" evidence="1">
    <location>
        <begin position="232"/>
        <end position="248"/>
    </location>
</feature>
<organism evidence="2 3">
    <name type="scientific">Aspergillus ruber (strain CBS 135680)</name>
    <dbReference type="NCBI Taxonomy" id="1388766"/>
    <lineage>
        <taxon>Eukaryota</taxon>
        <taxon>Fungi</taxon>
        <taxon>Dikarya</taxon>
        <taxon>Ascomycota</taxon>
        <taxon>Pezizomycotina</taxon>
        <taxon>Eurotiomycetes</taxon>
        <taxon>Eurotiomycetidae</taxon>
        <taxon>Eurotiales</taxon>
        <taxon>Aspergillaceae</taxon>
        <taxon>Aspergillus</taxon>
        <taxon>Aspergillus subgen. Aspergillus</taxon>
    </lineage>
</organism>
<dbReference type="RefSeq" id="XP_040637954.1">
    <property type="nucleotide sequence ID" value="XM_040780237.1"/>
</dbReference>
<name>A0A017SBS5_ASPRC</name>
<feature type="compositionally biased region" description="Low complexity" evidence="1">
    <location>
        <begin position="410"/>
        <end position="424"/>
    </location>
</feature>
<proteinExistence type="predicted"/>
<evidence type="ECO:0000256" key="1">
    <source>
        <dbReference type="SAM" id="MobiDB-lite"/>
    </source>
</evidence>
<dbReference type="GeneID" id="63695361"/>
<sequence>MAMIRLPPTRIVPSRDDIHDHIEQIFDRLYERLRALEPEFYDDDFGDDLASLIDADVPSSFRSSSAADEDYDSEASSVFNADYEYKRYPSSQLEDYWINDGLSLSDSRVIEHPHPQQYPEREISDTTYEGSYEYGSYETAMEPVIGMQEDGLGSGSPSSRMDYGESSRAPYSLEENQPLQPSDTEKTSKLNRGLDSMLVSFNKEKNRSVQFAHPIHQTSPNSRDNKMPGSIQDERNIPQPDAHMRDAPEPDATESENNNTSHVSSMVSQNRGKKARVSAGSRISAASSDTKFKKRTSQLPFEGKTSSSSNKRGAHATGAASNQTERTVSQWTELPRPATRRTSWHPISAPQEQKGRRQPTNRGQVNSIGQSMSRTTNTAQTHTSSSRPASIQGSALLASNNVQRPDRSTHTTPSTQPSTAQPTTIASAPAGINMPPQTALNPEKWEHMMEVSRVYREHVSHMLMEMEKDEDNANVFGLGELRRRPLGDLFN</sequence>
<feature type="compositionally biased region" description="Polar residues" evidence="1">
    <location>
        <begin position="358"/>
        <end position="403"/>
    </location>
</feature>
<dbReference type="EMBL" id="KK088427">
    <property type="protein sequence ID" value="EYE94266.1"/>
    <property type="molecule type" value="Genomic_DNA"/>
</dbReference>
<feature type="compositionally biased region" description="Polar residues" evidence="1">
    <location>
        <begin position="255"/>
        <end position="270"/>
    </location>
</feature>
<feature type="region of interest" description="Disordered" evidence="1">
    <location>
        <begin position="147"/>
        <end position="190"/>
    </location>
</feature>
<evidence type="ECO:0000313" key="2">
    <source>
        <dbReference type="EMBL" id="EYE94266.1"/>
    </source>
</evidence>
<dbReference type="AlphaFoldDB" id="A0A017SBS5"/>
<dbReference type="HOGENOM" id="CLU_555443_0_0_1"/>
<keyword evidence="3" id="KW-1185">Reference proteome</keyword>
<evidence type="ECO:0000313" key="3">
    <source>
        <dbReference type="Proteomes" id="UP000019804"/>
    </source>
</evidence>
<accession>A0A017SBS5</accession>
<gene>
    <name evidence="2" type="ORF">EURHEDRAFT_403610</name>
</gene>
<dbReference type="Proteomes" id="UP000019804">
    <property type="component" value="Unassembled WGS sequence"/>
</dbReference>
<protein>
    <submittedName>
        <fullName evidence="2">Uncharacterized protein</fullName>
    </submittedName>
</protein>
<feature type="compositionally biased region" description="Polar residues" evidence="1">
    <location>
        <begin position="319"/>
        <end position="332"/>
    </location>
</feature>